<name>A0A9P7GKH7_9AGAR</name>
<dbReference type="Proteomes" id="UP000717328">
    <property type="component" value="Unassembled WGS sequence"/>
</dbReference>
<proteinExistence type="predicted"/>
<reference evidence="1" key="1">
    <citation type="submission" date="2021-02" db="EMBL/GenBank/DDBJ databases">
        <authorList>
            <person name="Nieuwenhuis M."/>
            <person name="Van De Peppel L.J.J."/>
        </authorList>
    </citation>
    <scope>NUCLEOTIDE SEQUENCE</scope>
    <source>
        <strain evidence="1">D49</strain>
    </source>
</reference>
<evidence type="ECO:0000313" key="1">
    <source>
        <dbReference type="EMBL" id="KAG5650208.1"/>
    </source>
</evidence>
<keyword evidence="2" id="KW-1185">Reference proteome</keyword>
<organism evidence="1 2">
    <name type="scientific">Sphagnurus paluster</name>
    <dbReference type="NCBI Taxonomy" id="117069"/>
    <lineage>
        <taxon>Eukaryota</taxon>
        <taxon>Fungi</taxon>
        <taxon>Dikarya</taxon>
        <taxon>Basidiomycota</taxon>
        <taxon>Agaricomycotina</taxon>
        <taxon>Agaricomycetes</taxon>
        <taxon>Agaricomycetidae</taxon>
        <taxon>Agaricales</taxon>
        <taxon>Tricholomatineae</taxon>
        <taxon>Lyophyllaceae</taxon>
        <taxon>Sphagnurus</taxon>
    </lineage>
</organism>
<dbReference type="Gene3D" id="1.10.630.10">
    <property type="entry name" value="Cytochrome P450"/>
    <property type="match status" value="1"/>
</dbReference>
<dbReference type="GO" id="GO:0005506">
    <property type="term" value="F:iron ion binding"/>
    <property type="evidence" value="ECO:0007669"/>
    <property type="project" value="InterPro"/>
</dbReference>
<reference evidence="1" key="2">
    <citation type="submission" date="2021-10" db="EMBL/GenBank/DDBJ databases">
        <title>Phylogenomics reveals ancestral predisposition of the termite-cultivated fungus Termitomyces towards a domesticated lifestyle.</title>
        <authorList>
            <person name="Auxier B."/>
            <person name="Grum-Grzhimaylo A."/>
            <person name="Cardenas M.E."/>
            <person name="Lodge J.D."/>
            <person name="Laessoe T."/>
            <person name="Pedersen O."/>
            <person name="Smith M.E."/>
            <person name="Kuyper T.W."/>
            <person name="Franco-Molano E.A."/>
            <person name="Baroni T.J."/>
            <person name="Aanen D.K."/>
        </authorList>
    </citation>
    <scope>NUCLEOTIDE SEQUENCE</scope>
    <source>
        <strain evidence="1">D49</strain>
    </source>
</reference>
<dbReference type="OrthoDB" id="3934656at2759"/>
<dbReference type="GO" id="GO:0004497">
    <property type="term" value="F:monooxygenase activity"/>
    <property type="evidence" value="ECO:0007669"/>
    <property type="project" value="InterPro"/>
</dbReference>
<protein>
    <submittedName>
        <fullName evidence="1">Uncharacterized protein</fullName>
    </submittedName>
</protein>
<comment type="caution">
    <text evidence="1">The sequence shown here is derived from an EMBL/GenBank/DDBJ whole genome shotgun (WGS) entry which is preliminary data.</text>
</comment>
<dbReference type="AlphaFoldDB" id="A0A9P7GKH7"/>
<dbReference type="SUPFAM" id="SSF48264">
    <property type="entry name" value="Cytochrome P450"/>
    <property type="match status" value="1"/>
</dbReference>
<gene>
    <name evidence="1" type="ORF">H0H81_000309</name>
</gene>
<dbReference type="GO" id="GO:0016705">
    <property type="term" value="F:oxidoreductase activity, acting on paired donors, with incorporation or reduction of molecular oxygen"/>
    <property type="evidence" value="ECO:0007669"/>
    <property type="project" value="InterPro"/>
</dbReference>
<dbReference type="InterPro" id="IPR036396">
    <property type="entry name" value="Cyt_P450_sf"/>
</dbReference>
<evidence type="ECO:0000313" key="2">
    <source>
        <dbReference type="Proteomes" id="UP000717328"/>
    </source>
</evidence>
<dbReference type="GO" id="GO:0020037">
    <property type="term" value="F:heme binding"/>
    <property type="evidence" value="ECO:0007669"/>
    <property type="project" value="InterPro"/>
</dbReference>
<dbReference type="EMBL" id="JABCKI010000517">
    <property type="protein sequence ID" value="KAG5650208.1"/>
    <property type="molecule type" value="Genomic_DNA"/>
</dbReference>
<accession>A0A9P7GKH7</accession>
<sequence>MEQKDRMISWIFKALQEYFTAQVQKRICPGRHFAEANLWIAIASILASFTISKAIGEDGKEITPEINLCCGLTRQAAFVYSQPAHVIDFTVSVTANLVPSHVVSDPATIRRRG</sequence>